<dbReference type="Proteomes" id="UP000051562">
    <property type="component" value="Unassembled WGS sequence"/>
</dbReference>
<dbReference type="InterPro" id="IPR006089">
    <property type="entry name" value="Acyl-CoA_DH_CS"/>
</dbReference>
<dbReference type="InterPro" id="IPR046373">
    <property type="entry name" value="Acyl-CoA_Oxase/DH_mid-dom_sf"/>
</dbReference>
<evidence type="ECO:0000313" key="12">
    <source>
        <dbReference type="Proteomes" id="UP000051562"/>
    </source>
</evidence>
<dbReference type="PROSITE" id="PS00073">
    <property type="entry name" value="ACYL_COA_DH_2"/>
    <property type="match status" value="1"/>
</dbReference>
<dbReference type="PROSITE" id="PS00072">
    <property type="entry name" value="ACYL_COA_DH_1"/>
    <property type="match status" value="1"/>
</dbReference>
<dbReference type="InterPro" id="IPR009075">
    <property type="entry name" value="AcylCo_DH/oxidase_C"/>
</dbReference>
<keyword evidence="3 6" id="KW-0285">Flavoprotein</keyword>
<sequence>MSAIETLAREGARRSPYFTEEHEALRDQVRRFVETEIKPHALKWEEDGFVPRDVLRRMGELGFFGIRYPAEYGGSEMDTLATVVLAEELGRSTFSGVAITALVHTDMASVHIANAGSKAQRDKHLPAIIAGEKIVAVAVTEPDAGSDVKGIRTTARREGDHYVLNGAKMFITNGVHADLYCVAAKTDPQARPSQSVSIFLVEKGTPGFSVSRALDKHGWRSSDTAELSFVDCRVPAENLLGQEGRGFYAIMSNFQNERTVIGAMAMGEAQAAIDLTLDYVRTRKAFGAPLWEKQVIRQRLAELASKVEAGRQLVYHAAWLDAQGFDATREVSMAKAYCGELVNEVMYDCLQFHGGMGYMRESAIERMTRDARVQAIGGGATEVMLEEVAKRL</sequence>
<dbReference type="STRING" id="53254.SAMN05660750_01854"/>
<comment type="cofactor">
    <cofactor evidence="1 6">
        <name>FAD</name>
        <dbReference type="ChEBI" id="CHEBI:57692"/>
    </cofactor>
</comment>
<evidence type="ECO:0000256" key="6">
    <source>
        <dbReference type="RuleBase" id="RU362125"/>
    </source>
</evidence>
<evidence type="ECO:0000256" key="1">
    <source>
        <dbReference type="ARBA" id="ARBA00001974"/>
    </source>
</evidence>
<evidence type="ECO:0000259" key="9">
    <source>
        <dbReference type="Pfam" id="PF02771"/>
    </source>
</evidence>
<protein>
    <submittedName>
        <fullName evidence="10">Acyl-CoA dehydrogenase</fullName>
    </submittedName>
</protein>
<keyword evidence="12" id="KW-1185">Reference proteome</keyword>
<organism evidence="10 12">
    <name type="scientific">Bosea thiooxidans</name>
    <dbReference type="NCBI Taxonomy" id="53254"/>
    <lineage>
        <taxon>Bacteria</taxon>
        <taxon>Pseudomonadati</taxon>
        <taxon>Pseudomonadota</taxon>
        <taxon>Alphaproteobacteria</taxon>
        <taxon>Hyphomicrobiales</taxon>
        <taxon>Boseaceae</taxon>
        <taxon>Bosea</taxon>
    </lineage>
</organism>
<dbReference type="Pfam" id="PF02770">
    <property type="entry name" value="Acyl-CoA_dh_M"/>
    <property type="match status" value="1"/>
</dbReference>
<dbReference type="AlphaFoldDB" id="A0A0Q3SX88"/>
<feature type="domain" description="Acyl-CoA dehydrogenase/oxidase N-terminal" evidence="9">
    <location>
        <begin position="19"/>
        <end position="132"/>
    </location>
</feature>
<evidence type="ECO:0000313" key="11">
    <source>
        <dbReference type="EMBL" id="SKB68373.1"/>
    </source>
</evidence>
<feature type="domain" description="Acyl-CoA dehydrogenase/oxidase C-terminal" evidence="7">
    <location>
        <begin position="244"/>
        <end position="392"/>
    </location>
</feature>
<dbReference type="Gene3D" id="1.20.140.10">
    <property type="entry name" value="Butyryl-CoA Dehydrogenase, subunit A, domain 3"/>
    <property type="match status" value="1"/>
</dbReference>
<feature type="domain" description="Acyl-CoA oxidase/dehydrogenase middle" evidence="8">
    <location>
        <begin position="136"/>
        <end position="232"/>
    </location>
</feature>
<dbReference type="FunFam" id="2.40.110.10:FF:000002">
    <property type="entry name" value="Acyl-CoA dehydrogenase fadE12"/>
    <property type="match status" value="1"/>
</dbReference>
<dbReference type="FunFam" id="1.10.540.10:FF:000002">
    <property type="entry name" value="Acyl-CoA dehydrogenase FadE19"/>
    <property type="match status" value="1"/>
</dbReference>
<keyword evidence="5 6" id="KW-0560">Oxidoreductase</keyword>
<dbReference type="EMBL" id="FUYX01000004">
    <property type="protein sequence ID" value="SKB68373.1"/>
    <property type="molecule type" value="Genomic_DNA"/>
</dbReference>
<dbReference type="Pfam" id="PF02771">
    <property type="entry name" value="Acyl-CoA_dh_N"/>
    <property type="match status" value="1"/>
</dbReference>
<dbReference type="InterPro" id="IPR006091">
    <property type="entry name" value="Acyl-CoA_Oxase/DH_mid-dom"/>
</dbReference>
<keyword evidence="4 6" id="KW-0274">FAD</keyword>
<evidence type="ECO:0000313" key="10">
    <source>
        <dbReference type="EMBL" id="KQK29882.1"/>
    </source>
</evidence>
<dbReference type="InterPro" id="IPR013786">
    <property type="entry name" value="AcylCoA_DH/ox_N"/>
</dbReference>
<evidence type="ECO:0000256" key="3">
    <source>
        <dbReference type="ARBA" id="ARBA00022630"/>
    </source>
</evidence>
<dbReference type="RefSeq" id="WP_055728683.1">
    <property type="nucleotide sequence ID" value="NZ_FUYX01000004.1"/>
</dbReference>
<gene>
    <name evidence="10" type="ORF">ARD30_15590</name>
    <name evidence="11" type="ORF">SAMN05660750_01854</name>
</gene>
<dbReference type="GO" id="GO:0050660">
    <property type="term" value="F:flavin adenine dinucleotide binding"/>
    <property type="evidence" value="ECO:0007669"/>
    <property type="project" value="InterPro"/>
</dbReference>
<accession>A0A0Q3SX88</accession>
<comment type="similarity">
    <text evidence="2 6">Belongs to the acyl-CoA dehydrogenase family.</text>
</comment>
<dbReference type="GO" id="GO:0003995">
    <property type="term" value="F:acyl-CoA dehydrogenase activity"/>
    <property type="evidence" value="ECO:0007669"/>
    <property type="project" value="InterPro"/>
</dbReference>
<dbReference type="Gene3D" id="1.10.540.10">
    <property type="entry name" value="Acyl-CoA dehydrogenase/oxidase, N-terminal domain"/>
    <property type="match status" value="1"/>
</dbReference>
<dbReference type="InterPro" id="IPR037069">
    <property type="entry name" value="AcylCoA_DH/ox_N_sf"/>
</dbReference>
<name>A0A0Q3SX88_9HYPH</name>
<dbReference type="OrthoDB" id="9775090at2"/>
<evidence type="ECO:0000256" key="4">
    <source>
        <dbReference type="ARBA" id="ARBA00022827"/>
    </source>
</evidence>
<dbReference type="Pfam" id="PF00441">
    <property type="entry name" value="Acyl-CoA_dh_1"/>
    <property type="match status" value="1"/>
</dbReference>
<reference evidence="11 13" key="2">
    <citation type="submission" date="2017-02" db="EMBL/GenBank/DDBJ databases">
        <authorList>
            <person name="Peterson S.W."/>
        </authorList>
    </citation>
    <scope>NUCLEOTIDE SEQUENCE [LARGE SCALE GENOMIC DNA]</scope>
    <source>
        <strain evidence="11 13">DSM 9653</strain>
    </source>
</reference>
<dbReference type="Gene3D" id="2.40.110.10">
    <property type="entry name" value="Butyryl-CoA Dehydrogenase, subunit A, domain 2"/>
    <property type="match status" value="1"/>
</dbReference>
<dbReference type="Proteomes" id="UP000190130">
    <property type="component" value="Unassembled WGS sequence"/>
</dbReference>
<dbReference type="InterPro" id="IPR009100">
    <property type="entry name" value="AcylCoA_DH/oxidase_NM_dom_sf"/>
</dbReference>
<dbReference type="PIRSF" id="PIRSF016578">
    <property type="entry name" value="HsaA"/>
    <property type="match status" value="1"/>
</dbReference>
<dbReference type="InterPro" id="IPR036250">
    <property type="entry name" value="AcylCo_DH-like_C"/>
</dbReference>
<dbReference type="PANTHER" id="PTHR43884:SF12">
    <property type="entry name" value="ISOVALERYL-COA DEHYDROGENASE, MITOCHONDRIAL-RELATED"/>
    <property type="match status" value="1"/>
</dbReference>
<proteinExistence type="inferred from homology"/>
<dbReference type="SUPFAM" id="SSF47203">
    <property type="entry name" value="Acyl-CoA dehydrogenase C-terminal domain-like"/>
    <property type="match status" value="1"/>
</dbReference>
<dbReference type="FunFam" id="1.20.140.10:FF:000001">
    <property type="entry name" value="Acyl-CoA dehydrogenase"/>
    <property type="match status" value="1"/>
</dbReference>
<evidence type="ECO:0000259" key="8">
    <source>
        <dbReference type="Pfam" id="PF02770"/>
    </source>
</evidence>
<evidence type="ECO:0000313" key="13">
    <source>
        <dbReference type="Proteomes" id="UP000190130"/>
    </source>
</evidence>
<dbReference type="PANTHER" id="PTHR43884">
    <property type="entry name" value="ACYL-COA DEHYDROGENASE"/>
    <property type="match status" value="1"/>
</dbReference>
<dbReference type="EMBL" id="LMAR01000044">
    <property type="protein sequence ID" value="KQK29882.1"/>
    <property type="molecule type" value="Genomic_DNA"/>
</dbReference>
<reference evidence="10 12" key="1">
    <citation type="submission" date="2015-10" db="EMBL/GenBank/DDBJ databases">
        <title>Draft genome of Bosea thiooxidans.</title>
        <authorList>
            <person name="Wang X."/>
        </authorList>
    </citation>
    <scope>NUCLEOTIDE SEQUENCE [LARGE SCALE GENOMIC DNA]</scope>
    <source>
        <strain evidence="10 12">CGMCC 9174</strain>
    </source>
</reference>
<evidence type="ECO:0000256" key="2">
    <source>
        <dbReference type="ARBA" id="ARBA00009347"/>
    </source>
</evidence>
<dbReference type="SUPFAM" id="SSF56645">
    <property type="entry name" value="Acyl-CoA dehydrogenase NM domain-like"/>
    <property type="match status" value="1"/>
</dbReference>
<evidence type="ECO:0000256" key="5">
    <source>
        <dbReference type="ARBA" id="ARBA00023002"/>
    </source>
</evidence>
<evidence type="ECO:0000259" key="7">
    <source>
        <dbReference type="Pfam" id="PF00441"/>
    </source>
</evidence>